<evidence type="ECO:0000256" key="1">
    <source>
        <dbReference type="SAM" id="MobiDB-lite"/>
    </source>
</evidence>
<protein>
    <submittedName>
        <fullName evidence="2">Uncharacterized protein</fullName>
    </submittedName>
</protein>
<feature type="compositionally biased region" description="Acidic residues" evidence="1">
    <location>
        <begin position="49"/>
        <end position="66"/>
    </location>
</feature>
<dbReference type="AlphaFoldDB" id="U9URY2"/>
<evidence type="ECO:0000313" key="2">
    <source>
        <dbReference type="EMBL" id="ESA18346.1"/>
    </source>
</evidence>
<dbReference type="HOGENOM" id="CLU_2723454_0_0_1"/>
<organism evidence="2">
    <name type="scientific">Rhizophagus irregularis (strain DAOM 181602 / DAOM 197198 / MUCL 43194)</name>
    <name type="common">Arbuscular mycorrhizal fungus</name>
    <name type="synonym">Glomus intraradices</name>
    <dbReference type="NCBI Taxonomy" id="747089"/>
    <lineage>
        <taxon>Eukaryota</taxon>
        <taxon>Fungi</taxon>
        <taxon>Fungi incertae sedis</taxon>
        <taxon>Mucoromycota</taxon>
        <taxon>Glomeromycotina</taxon>
        <taxon>Glomeromycetes</taxon>
        <taxon>Glomerales</taxon>
        <taxon>Glomeraceae</taxon>
        <taxon>Rhizophagus</taxon>
    </lineage>
</organism>
<name>U9URY2_RHIID</name>
<gene>
    <name evidence="2" type="ORF">GLOINDRAFT_20800</name>
</gene>
<proteinExistence type="predicted"/>
<dbReference type="VEuPathDB" id="FungiDB:RhiirFUN_022230"/>
<sequence>MPDFDIQYELCVTYQPHRNHTFSWINLYNQYLVQINDDPNDLIGPAVDDIQEVDGNDSDEEDDDTPQEARVA</sequence>
<accession>U9URY2</accession>
<reference evidence="2" key="1">
    <citation type="submission" date="2013-07" db="EMBL/GenBank/DDBJ databases">
        <title>The genome of an arbuscular mycorrhizal fungus provides insights into the evolution of the oldest plant symbiosis.</title>
        <authorList>
            <consortium name="DOE Joint Genome Institute"/>
            <person name="Tisserant E."/>
            <person name="Malbreil M."/>
            <person name="Kuo A."/>
            <person name="Kohler A."/>
            <person name="Symeonidi A."/>
            <person name="Balestrini R."/>
            <person name="Charron P."/>
            <person name="Duensing N."/>
            <person name="Frei-dit-Frey N."/>
            <person name="Gianinazzi-Pearson V."/>
            <person name="Gilbert B."/>
            <person name="Handa Y."/>
            <person name="Hijri M."/>
            <person name="Kaul R."/>
            <person name="Kawaguchi M."/>
            <person name="Krajinski F."/>
            <person name="Lammers P."/>
            <person name="Lapierre D."/>
            <person name="Masclaux F.G."/>
            <person name="Murat C."/>
            <person name="Morin E."/>
            <person name="Ndikumana S."/>
            <person name="Pagni M."/>
            <person name="Petitpierre D."/>
            <person name="Requena N."/>
            <person name="Rosikiewicz P."/>
            <person name="Riley R."/>
            <person name="Saito K."/>
            <person name="San Clemente H."/>
            <person name="Shapiro H."/>
            <person name="van Tuinen D."/>
            <person name="Becard G."/>
            <person name="Bonfante P."/>
            <person name="Paszkowski U."/>
            <person name="Shachar-Hill Y."/>
            <person name="Young J.P."/>
            <person name="Sanders I.R."/>
            <person name="Henrissat B."/>
            <person name="Rensing S.A."/>
            <person name="Grigoriev I.V."/>
            <person name="Corradi N."/>
            <person name="Roux C."/>
            <person name="Martin F."/>
        </authorList>
    </citation>
    <scope>NUCLEOTIDE SEQUENCE</scope>
    <source>
        <strain evidence="2">DAOM 197198</strain>
    </source>
</reference>
<dbReference type="EMBL" id="KI279300">
    <property type="protein sequence ID" value="ESA18346.1"/>
    <property type="molecule type" value="Genomic_DNA"/>
</dbReference>
<feature type="region of interest" description="Disordered" evidence="1">
    <location>
        <begin position="43"/>
        <end position="72"/>
    </location>
</feature>